<dbReference type="SUPFAM" id="SSF55961">
    <property type="entry name" value="Bet v1-like"/>
    <property type="match status" value="1"/>
</dbReference>
<dbReference type="InterPro" id="IPR019587">
    <property type="entry name" value="Polyketide_cyclase/dehydratase"/>
</dbReference>
<dbReference type="Proteomes" id="UP000325243">
    <property type="component" value="Unassembled WGS sequence"/>
</dbReference>
<dbReference type="EMBL" id="VSSB01000001">
    <property type="protein sequence ID" value="TYL53822.1"/>
    <property type="molecule type" value="Genomic_DNA"/>
</dbReference>
<proteinExistence type="predicted"/>
<organism evidence="1 2">
    <name type="scientific">Agromyces mariniharenae</name>
    <dbReference type="NCBI Taxonomy" id="2604423"/>
    <lineage>
        <taxon>Bacteria</taxon>
        <taxon>Bacillati</taxon>
        <taxon>Actinomycetota</taxon>
        <taxon>Actinomycetes</taxon>
        <taxon>Micrococcales</taxon>
        <taxon>Microbacteriaceae</taxon>
        <taxon>Agromyces</taxon>
    </lineage>
</organism>
<evidence type="ECO:0000313" key="2">
    <source>
        <dbReference type="Proteomes" id="UP000325243"/>
    </source>
</evidence>
<keyword evidence="2" id="KW-1185">Reference proteome</keyword>
<reference evidence="1 2" key="1">
    <citation type="submission" date="2019-08" db="EMBL/GenBank/DDBJ databases">
        <authorList>
            <person name="Hu J."/>
        </authorList>
    </citation>
    <scope>NUCLEOTIDE SEQUENCE [LARGE SCALE GENOMIC DNA]</scope>
    <source>
        <strain evidence="1 2">NEAU-184</strain>
    </source>
</reference>
<name>A0A5S4V497_9MICO</name>
<protein>
    <recommendedName>
        <fullName evidence="3">SRPBCC family protein</fullName>
    </recommendedName>
</protein>
<sequence length="140" mass="14833">MKTAFTDEQSIAAPADAVWTRLTDWSGAPNWMPGVESMRADGPLAVGTVLRFVARGKERTSTITAIEPGRGLTMRSAVGGVTADYAYAIEPAADAAGSRVRLDAAVATRGLVSLFAPMIRGAIAREDGIQLTRLKQWVEG</sequence>
<dbReference type="InterPro" id="IPR023393">
    <property type="entry name" value="START-like_dom_sf"/>
</dbReference>
<dbReference type="Pfam" id="PF10604">
    <property type="entry name" value="Polyketide_cyc2"/>
    <property type="match status" value="1"/>
</dbReference>
<accession>A0A5S4V497</accession>
<gene>
    <name evidence="1" type="ORF">FYC51_09330</name>
</gene>
<comment type="caution">
    <text evidence="1">The sequence shown here is derived from an EMBL/GenBank/DDBJ whole genome shotgun (WGS) entry which is preliminary data.</text>
</comment>
<dbReference type="Gene3D" id="3.30.530.20">
    <property type="match status" value="1"/>
</dbReference>
<dbReference type="AlphaFoldDB" id="A0A5S4V497"/>
<evidence type="ECO:0008006" key="3">
    <source>
        <dbReference type="Google" id="ProtNLM"/>
    </source>
</evidence>
<dbReference type="RefSeq" id="WP_148733288.1">
    <property type="nucleotide sequence ID" value="NZ_VSSB01000001.1"/>
</dbReference>
<evidence type="ECO:0000313" key="1">
    <source>
        <dbReference type="EMBL" id="TYL53822.1"/>
    </source>
</evidence>